<accession>A0A6J5VVM2</accession>
<gene>
    <name evidence="3" type="ORF">CURHAP_LOCUS52336</name>
</gene>
<evidence type="ECO:0000256" key="1">
    <source>
        <dbReference type="ARBA" id="ARBA00022553"/>
    </source>
</evidence>
<keyword evidence="2" id="KW-0902">Two-component regulatory system</keyword>
<dbReference type="Proteomes" id="UP000507222">
    <property type="component" value="Unassembled WGS sequence"/>
</dbReference>
<evidence type="ECO:0000313" key="4">
    <source>
        <dbReference type="Proteomes" id="UP000507222"/>
    </source>
</evidence>
<dbReference type="PANTHER" id="PTHR45339">
    <property type="entry name" value="HYBRID SIGNAL TRANSDUCTION HISTIDINE KINASE J"/>
    <property type="match status" value="1"/>
</dbReference>
<keyword evidence="1" id="KW-0597">Phosphoprotein</keyword>
<protein>
    <submittedName>
        <fullName evidence="3">Uncharacterized protein</fullName>
    </submittedName>
</protein>
<dbReference type="Gene3D" id="3.40.50.2300">
    <property type="match status" value="1"/>
</dbReference>
<dbReference type="InterPro" id="IPR011006">
    <property type="entry name" value="CheY-like_superfamily"/>
</dbReference>
<sequence length="170" mass="19895">MSLTRNSINFNDVLKRGDIFYQDDVVKHKARHGSRLYEAVRLLPEFRVHYQRERPPVSSCSSFEMCPKLLDHQDMISFVRVPTMNMKYRKIIIILVVWSRPLSGKKFLVAEDSEVNRRLAMMPEMDGFEATMQIRKEKEPSNVHIPIIPLTGHAPGEERKKRIEARMTTI</sequence>
<name>A0A6J5VVM2_PRUAR</name>
<dbReference type="GO" id="GO:0000160">
    <property type="term" value="P:phosphorelay signal transduction system"/>
    <property type="evidence" value="ECO:0007669"/>
    <property type="project" value="UniProtKB-KW"/>
</dbReference>
<proteinExistence type="predicted"/>
<dbReference type="PANTHER" id="PTHR45339:SF1">
    <property type="entry name" value="HYBRID SIGNAL TRANSDUCTION HISTIDINE KINASE J"/>
    <property type="match status" value="1"/>
</dbReference>
<dbReference type="SUPFAM" id="SSF52172">
    <property type="entry name" value="CheY-like"/>
    <property type="match status" value="1"/>
</dbReference>
<evidence type="ECO:0000256" key="2">
    <source>
        <dbReference type="ARBA" id="ARBA00023012"/>
    </source>
</evidence>
<dbReference type="AlphaFoldDB" id="A0A6J5VVM2"/>
<organism evidence="3 4">
    <name type="scientific">Prunus armeniaca</name>
    <name type="common">Apricot</name>
    <name type="synonym">Armeniaca vulgaris</name>
    <dbReference type="NCBI Taxonomy" id="36596"/>
    <lineage>
        <taxon>Eukaryota</taxon>
        <taxon>Viridiplantae</taxon>
        <taxon>Streptophyta</taxon>
        <taxon>Embryophyta</taxon>
        <taxon>Tracheophyta</taxon>
        <taxon>Spermatophyta</taxon>
        <taxon>Magnoliopsida</taxon>
        <taxon>eudicotyledons</taxon>
        <taxon>Gunneridae</taxon>
        <taxon>Pentapetalae</taxon>
        <taxon>rosids</taxon>
        <taxon>fabids</taxon>
        <taxon>Rosales</taxon>
        <taxon>Rosaceae</taxon>
        <taxon>Amygdaloideae</taxon>
        <taxon>Amygdaleae</taxon>
        <taxon>Prunus</taxon>
    </lineage>
</organism>
<reference evidence="3 4" key="1">
    <citation type="submission" date="2020-05" db="EMBL/GenBank/DDBJ databases">
        <authorList>
            <person name="Campoy J."/>
            <person name="Schneeberger K."/>
            <person name="Spophaly S."/>
        </authorList>
    </citation>
    <scope>NUCLEOTIDE SEQUENCE [LARGE SCALE GENOMIC DNA]</scope>
    <source>
        <strain evidence="3">PruArmRojPasFocal</strain>
    </source>
</reference>
<evidence type="ECO:0000313" key="3">
    <source>
        <dbReference type="EMBL" id="CAB4291932.1"/>
    </source>
</evidence>
<dbReference type="EMBL" id="CAEKDK010000008">
    <property type="protein sequence ID" value="CAB4291932.1"/>
    <property type="molecule type" value="Genomic_DNA"/>
</dbReference>